<evidence type="ECO:0000313" key="2">
    <source>
        <dbReference type="Proteomes" id="UP001558613"/>
    </source>
</evidence>
<sequence length="123" mass="14149">MDMLLVDRREYHLPSVVLTSKSRTNTLTDESQADKLTWLCLKHNQSASKHKEKQYEACDHENPSDLHRKALSSQHPTNRCFGSRVSCDIYTDVPQWPPSLNIIYHLFINFIQSYASLTGCKAP</sequence>
<name>A0ABR3NPD7_9TELE</name>
<dbReference type="Proteomes" id="UP001558613">
    <property type="component" value="Unassembled WGS sequence"/>
</dbReference>
<accession>A0ABR3NPD7</accession>
<dbReference type="EMBL" id="JAYMGO010000003">
    <property type="protein sequence ID" value="KAL1278750.1"/>
    <property type="molecule type" value="Genomic_DNA"/>
</dbReference>
<gene>
    <name evidence="1" type="ORF">QQF64_025423</name>
</gene>
<keyword evidence="2" id="KW-1185">Reference proteome</keyword>
<evidence type="ECO:0000313" key="1">
    <source>
        <dbReference type="EMBL" id="KAL1278750.1"/>
    </source>
</evidence>
<reference evidence="1 2" key="1">
    <citation type="submission" date="2023-09" db="EMBL/GenBank/DDBJ databases">
        <authorList>
            <person name="Wang M."/>
        </authorList>
    </citation>
    <scope>NUCLEOTIDE SEQUENCE [LARGE SCALE GENOMIC DNA]</scope>
    <source>
        <strain evidence="1">GT-2023</strain>
        <tissue evidence="1">Liver</tissue>
    </source>
</reference>
<proteinExistence type="predicted"/>
<comment type="caution">
    <text evidence="1">The sequence shown here is derived from an EMBL/GenBank/DDBJ whole genome shotgun (WGS) entry which is preliminary data.</text>
</comment>
<organism evidence="1 2">
    <name type="scientific">Cirrhinus molitorella</name>
    <name type="common">mud carp</name>
    <dbReference type="NCBI Taxonomy" id="172907"/>
    <lineage>
        <taxon>Eukaryota</taxon>
        <taxon>Metazoa</taxon>
        <taxon>Chordata</taxon>
        <taxon>Craniata</taxon>
        <taxon>Vertebrata</taxon>
        <taxon>Euteleostomi</taxon>
        <taxon>Actinopterygii</taxon>
        <taxon>Neopterygii</taxon>
        <taxon>Teleostei</taxon>
        <taxon>Ostariophysi</taxon>
        <taxon>Cypriniformes</taxon>
        <taxon>Cyprinidae</taxon>
        <taxon>Labeoninae</taxon>
        <taxon>Labeonini</taxon>
        <taxon>Cirrhinus</taxon>
    </lineage>
</organism>
<protein>
    <submittedName>
        <fullName evidence="1">Uncharacterized protein</fullName>
    </submittedName>
</protein>